<sequence>MNQFLTEIELSDRIHVSLATLRRWRLENQGPKFRKLGSLVRYGEYDLTLWMEAQPSGGMGEMERIPPASIHSGRDRIQKRG</sequence>
<dbReference type="Proteomes" id="UP000535182">
    <property type="component" value="Unassembled WGS sequence"/>
</dbReference>
<feature type="region of interest" description="Disordered" evidence="1">
    <location>
        <begin position="58"/>
        <end position="81"/>
    </location>
</feature>
<evidence type="ECO:0000256" key="1">
    <source>
        <dbReference type="SAM" id="MobiDB-lite"/>
    </source>
</evidence>
<keyword evidence="2" id="KW-0238">DNA-binding</keyword>
<gene>
    <name evidence="2" type="ORF">HDF14_005137</name>
</gene>
<feature type="compositionally biased region" description="Basic and acidic residues" evidence="1">
    <location>
        <begin position="72"/>
        <end position="81"/>
    </location>
</feature>
<keyword evidence="3" id="KW-1185">Reference proteome</keyword>
<reference evidence="2 3" key="1">
    <citation type="submission" date="2020-08" db="EMBL/GenBank/DDBJ databases">
        <title>Genomic Encyclopedia of Type Strains, Phase IV (KMG-V): Genome sequencing to study the core and pangenomes of soil and plant-associated prokaryotes.</title>
        <authorList>
            <person name="Whitman W."/>
        </authorList>
    </citation>
    <scope>NUCLEOTIDE SEQUENCE [LARGE SCALE GENOMIC DNA]</scope>
    <source>
        <strain evidence="2 3">X5P2</strain>
    </source>
</reference>
<dbReference type="AlphaFoldDB" id="A0A9X0QJJ8"/>
<protein>
    <submittedName>
        <fullName evidence="2">DNA-binding transcriptional regulator AlpA</fullName>
    </submittedName>
</protein>
<accession>A0A9X0QJJ8</accession>
<proteinExistence type="predicted"/>
<dbReference type="EMBL" id="JACHEB010000015">
    <property type="protein sequence ID" value="MBB5331490.1"/>
    <property type="molecule type" value="Genomic_DNA"/>
</dbReference>
<organism evidence="2 3">
    <name type="scientific">Tunturiibacter gelidiferens</name>
    <dbReference type="NCBI Taxonomy" id="3069689"/>
    <lineage>
        <taxon>Bacteria</taxon>
        <taxon>Pseudomonadati</taxon>
        <taxon>Acidobacteriota</taxon>
        <taxon>Terriglobia</taxon>
        <taxon>Terriglobales</taxon>
        <taxon>Acidobacteriaceae</taxon>
        <taxon>Tunturiibacter</taxon>
    </lineage>
</organism>
<name>A0A9X0QJJ8_9BACT</name>
<dbReference type="InterPro" id="IPR009061">
    <property type="entry name" value="DNA-bd_dom_put_sf"/>
</dbReference>
<dbReference type="SUPFAM" id="SSF46955">
    <property type="entry name" value="Putative DNA-binding domain"/>
    <property type="match status" value="1"/>
</dbReference>
<comment type="caution">
    <text evidence="2">The sequence shown here is derived from an EMBL/GenBank/DDBJ whole genome shotgun (WGS) entry which is preliminary data.</text>
</comment>
<evidence type="ECO:0000313" key="3">
    <source>
        <dbReference type="Proteomes" id="UP000535182"/>
    </source>
</evidence>
<dbReference type="GO" id="GO:0003677">
    <property type="term" value="F:DNA binding"/>
    <property type="evidence" value="ECO:0007669"/>
    <property type="project" value="UniProtKB-KW"/>
</dbReference>
<evidence type="ECO:0000313" key="2">
    <source>
        <dbReference type="EMBL" id="MBB5331490.1"/>
    </source>
</evidence>